<keyword evidence="2" id="KW-0732">Signal</keyword>
<feature type="chain" id="PRO_5034278268" evidence="2">
    <location>
        <begin position="22"/>
        <end position="64"/>
    </location>
</feature>
<organism evidence="3 4">
    <name type="scientific">Cadophora malorum</name>
    <dbReference type="NCBI Taxonomy" id="108018"/>
    <lineage>
        <taxon>Eukaryota</taxon>
        <taxon>Fungi</taxon>
        <taxon>Dikarya</taxon>
        <taxon>Ascomycota</taxon>
        <taxon>Pezizomycotina</taxon>
        <taxon>Leotiomycetes</taxon>
        <taxon>Helotiales</taxon>
        <taxon>Ploettnerulaceae</taxon>
        <taxon>Cadophora</taxon>
    </lineage>
</organism>
<reference evidence="3" key="1">
    <citation type="submission" date="2021-02" db="EMBL/GenBank/DDBJ databases">
        <title>Genome sequence Cadophora malorum strain M34.</title>
        <authorList>
            <person name="Stefanovic E."/>
            <person name="Vu D."/>
            <person name="Scully C."/>
            <person name="Dijksterhuis J."/>
            <person name="Roader J."/>
            <person name="Houbraken J."/>
        </authorList>
    </citation>
    <scope>NUCLEOTIDE SEQUENCE</scope>
    <source>
        <strain evidence="3">M34</strain>
    </source>
</reference>
<comment type="caution">
    <text evidence="3">The sequence shown here is derived from an EMBL/GenBank/DDBJ whole genome shotgun (WGS) entry which is preliminary data.</text>
</comment>
<evidence type="ECO:0000256" key="2">
    <source>
        <dbReference type="SAM" id="SignalP"/>
    </source>
</evidence>
<dbReference type="AlphaFoldDB" id="A0A8H7W9Q5"/>
<protein>
    <submittedName>
        <fullName evidence="3">Uncharacterized protein</fullName>
    </submittedName>
</protein>
<feature type="signal peptide" evidence="2">
    <location>
        <begin position="1"/>
        <end position="21"/>
    </location>
</feature>
<dbReference type="EMBL" id="JAFJYH010000073">
    <property type="protein sequence ID" value="KAG4421002.1"/>
    <property type="molecule type" value="Genomic_DNA"/>
</dbReference>
<evidence type="ECO:0000256" key="1">
    <source>
        <dbReference type="SAM" id="MobiDB-lite"/>
    </source>
</evidence>
<sequence length="64" mass="7006">MRLSLTTLIFTILSTTPLALSLNMDLEPLHPPINVRDRSLSERSPAPSNDDSKAFGVVEGRRAS</sequence>
<name>A0A8H7W9Q5_9HELO</name>
<accession>A0A8H7W9Q5</accession>
<dbReference type="Proteomes" id="UP000664132">
    <property type="component" value="Unassembled WGS sequence"/>
</dbReference>
<proteinExistence type="predicted"/>
<keyword evidence="4" id="KW-1185">Reference proteome</keyword>
<evidence type="ECO:0000313" key="4">
    <source>
        <dbReference type="Proteomes" id="UP000664132"/>
    </source>
</evidence>
<gene>
    <name evidence="3" type="ORF">IFR04_005871</name>
</gene>
<feature type="region of interest" description="Disordered" evidence="1">
    <location>
        <begin position="31"/>
        <end position="64"/>
    </location>
</feature>
<evidence type="ECO:0000313" key="3">
    <source>
        <dbReference type="EMBL" id="KAG4421002.1"/>
    </source>
</evidence>